<feature type="transmembrane region" description="Helical" evidence="1">
    <location>
        <begin position="205"/>
        <end position="227"/>
    </location>
</feature>
<accession>A0ABR2VY57</accession>
<evidence type="ECO:0000313" key="4">
    <source>
        <dbReference type="Proteomes" id="UP001479436"/>
    </source>
</evidence>
<gene>
    <name evidence="3" type="ORF">K7432_008707</name>
</gene>
<evidence type="ECO:0000313" key="3">
    <source>
        <dbReference type="EMBL" id="KAK9709940.1"/>
    </source>
</evidence>
<dbReference type="EMBL" id="JASJQH010007371">
    <property type="protein sequence ID" value="KAK9709940.1"/>
    <property type="molecule type" value="Genomic_DNA"/>
</dbReference>
<keyword evidence="4" id="KW-1185">Reference proteome</keyword>
<proteinExistence type="predicted"/>
<name>A0ABR2VY57_9FUNG</name>
<keyword evidence="2" id="KW-0732">Signal</keyword>
<organism evidence="3 4">
    <name type="scientific">Basidiobolus ranarum</name>
    <dbReference type="NCBI Taxonomy" id="34480"/>
    <lineage>
        <taxon>Eukaryota</taxon>
        <taxon>Fungi</taxon>
        <taxon>Fungi incertae sedis</taxon>
        <taxon>Zoopagomycota</taxon>
        <taxon>Entomophthoromycotina</taxon>
        <taxon>Basidiobolomycetes</taxon>
        <taxon>Basidiobolales</taxon>
        <taxon>Basidiobolaceae</taxon>
        <taxon>Basidiobolus</taxon>
    </lineage>
</organism>
<protein>
    <submittedName>
        <fullName evidence="3">Uncharacterized protein</fullName>
    </submittedName>
</protein>
<sequence>MSLRLFALFSLICLLLCTQVTAAPNNNITTTTNTTSTACPEGTHDCGFFKCVKEPNCPLDCKFYDNQTSCDKTRMNGVGCIWRGNSCYRDIQCKALAGNKCTEGCMDCGHFKCFPNGGKCPAGCDSYTNQQNCLSATVFNGVGCQWSNTTCSYREMEIRSAKPNAGASHVGFMPNGEDSTSVNPMVVNTPTGDSQAMMDVKANSLAGPIAGVVVGLVAAGCMAFVLIHKRVESKKQLKQQMAIHQDAEISSNDVPKTLYRPQSLLHVVRNVLGLKPGESNNHNIPR</sequence>
<keyword evidence="1" id="KW-0472">Membrane</keyword>
<feature type="chain" id="PRO_5045715708" evidence="2">
    <location>
        <begin position="23"/>
        <end position="286"/>
    </location>
</feature>
<evidence type="ECO:0000256" key="1">
    <source>
        <dbReference type="SAM" id="Phobius"/>
    </source>
</evidence>
<keyword evidence="1" id="KW-0812">Transmembrane</keyword>
<reference evidence="3 4" key="1">
    <citation type="submission" date="2023-04" db="EMBL/GenBank/DDBJ databases">
        <title>Genome of Basidiobolus ranarum AG-B5.</title>
        <authorList>
            <person name="Stajich J.E."/>
            <person name="Carter-House D."/>
            <person name="Gryganskyi A."/>
        </authorList>
    </citation>
    <scope>NUCLEOTIDE SEQUENCE [LARGE SCALE GENOMIC DNA]</scope>
    <source>
        <strain evidence="3 4">AG-B5</strain>
    </source>
</reference>
<keyword evidence="1" id="KW-1133">Transmembrane helix</keyword>
<evidence type="ECO:0000256" key="2">
    <source>
        <dbReference type="SAM" id="SignalP"/>
    </source>
</evidence>
<feature type="signal peptide" evidence="2">
    <location>
        <begin position="1"/>
        <end position="22"/>
    </location>
</feature>
<comment type="caution">
    <text evidence="3">The sequence shown here is derived from an EMBL/GenBank/DDBJ whole genome shotgun (WGS) entry which is preliminary data.</text>
</comment>
<dbReference type="Proteomes" id="UP001479436">
    <property type="component" value="Unassembled WGS sequence"/>
</dbReference>